<dbReference type="Gene3D" id="2.60.40.10">
    <property type="entry name" value="Immunoglobulins"/>
    <property type="match status" value="1"/>
</dbReference>
<keyword evidence="4" id="KW-1185">Reference proteome</keyword>
<protein>
    <recommendedName>
        <fullName evidence="2">PKD domain-containing protein</fullName>
    </recommendedName>
</protein>
<evidence type="ECO:0000313" key="4">
    <source>
        <dbReference type="Proteomes" id="UP001519332"/>
    </source>
</evidence>
<gene>
    <name evidence="3" type="ORF">JOF56_005288</name>
</gene>
<evidence type="ECO:0000259" key="2">
    <source>
        <dbReference type="PROSITE" id="PS50093"/>
    </source>
</evidence>
<feature type="domain" description="PKD" evidence="2">
    <location>
        <begin position="61"/>
        <end position="125"/>
    </location>
</feature>
<organism evidence="3 4">
    <name type="scientific">Kibdelosporangium banguiense</name>
    <dbReference type="NCBI Taxonomy" id="1365924"/>
    <lineage>
        <taxon>Bacteria</taxon>
        <taxon>Bacillati</taxon>
        <taxon>Actinomycetota</taxon>
        <taxon>Actinomycetes</taxon>
        <taxon>Pseudonocardiales</taxon>
        <taxon>Pseudonocardiaceae</taxon>
        <taxon>Kibdelosporangium</taxon>
    </lineage>
</organism>
<feature type="chain" id="PRO_5046817627" description="PKD domain-containing protein" evidence="1">
    <location>
        <begin position="34"/>
        <end position="132"/>
    </location>
</feature>
<proteinExistence type="predicted"/>
<comment type="caution">
    <text evidence="3">The sequence shown here is derived from an EMBL/GenBank/DDBJ whole genome shotgun (WGS) entry which is preliminary data.</text>
</comment>
<dbReference type="EMBL" id="JAGINW010000001">
    <property type="protein sequence ID" value="MBP2324903.1"/>
    <property type="molecule type" value="Genomic_DNA"/>
</dbReference>
<dbReference type="InterPro" id="IPR015919">
    <property type="entry name" value="Cadherin-like_sf"/>
</dbReference>
<dbReference type="RefSeq" id="WP_245378404.1">
    <property type="nucleotide sequence ID" value="NZ_JAGINW010000001.1"/>
</dbReference>
<dbReference type="Proteomes" id="UP001519332">
    <property type="component" value="Unassembled WGS sequence"/>
</dbReference>
<accession>A0ABS4TKF9</accession>
<sequence>MAKPSVIRRLAGLCMAAVAALALTMITTIPASAQSTAPQLTASALSVVNPGNQRFVEFDPVRLQITATGGAPAYTWSATGLSRWLGINASTGVISGIASAGIYTVTVTATDTAGSSSSATFTIQVPRECRTC</sequence>
<reference evidence="3 4" key="1">
    <citation type="submission" date="2021-03" db="EMBL/GenBank/DDBJ databases">
        <title>Sequencing the genomes of 1000 actinobacteria strains.</title>
        <authorList>
            <person name="Klenk H.-P."/>
        </authorList>
    </citation>
    <scope>NUCLEOTIDE SEQUENCE [LARGE SCALE GENOMIC DNA]</scope>
    <source>
        <strain evidence="3 4">DSM 46670</strain>
    </source>
</reference>
<dbReference type="InterPro" id="IPR000601">
    <property type="entry name" value="PKD_dom"/>
</dbReference>
<dbReference type="SUPFAM" id="SSF49313">
    <property type="entry name" value="Cadherin-like"/>
    <property type="match status" value="1"/>
</dbReference>
<dbReference type="PROSITE" id="PS50093">
    <property type="entry name" value="PKD"/>
    <property type="match status" value="1"/>
</dbReference>
<evidence type="ECO:0000313" key="3">
    <source>
        <dbReference type="EMBL" id="MBP2324903.1"/>
    </source>
</evidence>
<dbReference type="Pfam" id="PF05345">
    <property type="entry name" value="He_PIG"/>
    <property type="match status" value="1"/>
</dbReference>
<dbReference type="InterPro" id="IPR013783">
    <property type="entry name" value="Ig-like_fold"/>
</dbReference>
<name>A0ABS4TKF9_9PSEU</name>
<feature type="signal peptide" evidence="1">
    <location>
        <begin position="1"/>
        <end position="33"/>
    </location>
</feature>
<keyword evidence="1" id="KW-0732">Signal</keyword>
<evidence type="ECO:0000256" key="1">
    <source>
        <dbReference type="SAM" id="SignalP"/>
    </source>
</evidence>